<keyword evidence="6" id="KW-1185">Reference proteome</keyword>
<evidence type="ECO:0000256" key="3">
    <source>
        <dbReference type="ARBA" id="ARBA00023004"/>
    </source>
</evidence>
<protein>
    <recommendedName>
        <fullName evidence="4">JmjC domain-containing protein</fullName>
    </recommendedName>
</protein>
<keyword evidence="2" id="KW-0479">Metal-binding</keyword>
<evidence type="ECO:0000313" key="6">
    <source>
        <dbReference type="Proteomes" id="UP000204364"/>
    </source>
</evidence>
<evidence type="ECO:0000313" key="5">
    <source>
        <dbReference type="EMBL" id="AOV61511.1"/>
    </source>
</evidence>
<dbReference type="Gene3D" id="2.60.120.650">
    <property type="entry name" value="Cupin"/>
    <property type="match status" value="1"/>
</dbReference>
<dbReference type="InterPro" id="IPR039994">
    <property type="entry name" value="NO66-like"/>
</dbReference>
<dbReference type="EMBL" id="KU686210">
    <property type="protein sequence ID" value="AOV61511.1"/>
    <property type="molecule type" value="Genomic_DNA"/>
</dbReference>
<dbReference type="PANTHER" id="PTHR13096:SF8">
    <property type="entry name" value="RIBOSOMAL OXYGENASE 1"/>
    <property type="match status" value="1"/>
</dbReference>
<dbReference type="InterPro" id="IPR003347">
    <property type="entry name" value="JmjC_dom"/>
</dbReference>
<keyword evidence="3" id="KW-0408">Iron</keyword>
<reference evidence="5 6" key="1">
    <citation type="journal article" date="2016" name="Virology">
        <title>The genomic content and context of auxiliary metabolic genes in marine cyanomyoviruses.</title>
        <authorList>
            <person name="Crummett L.T."/>
            <person name="Puxty R.J."/>
            <person name="Weihe C."/>
            <person name="Marston M.F."/>
            <person name="Martiny J.B."/>
        </authorList>
    </citation>
    <scope>NUCLEOTIDE SEQUENCE [LARGE SCALE GENOMIC DNA]</scope>
    <source>
        <strain evidence="5">0810PA09</strain>
    </source>
</reference>
<organism evidence="5 6">
    <name type="scientific">Synechococcus phage S-WAM1</name>
    <dbReference type="NCBI Taxonomy" id="1815521"/>
    <lineage>
        <taxon>Viruses</taxon>
        <taxon>Duplodnaviria</taxon>
        <taxon>Heunggongvirae</taxon>
        <taxon>Uroviricota</taxon>
        <taxon>Caudoviricetes</taxon>
        <taxon>Pantevenvirales</taxon>
        <taxon>Kyanoviridae</taxon>
        <taxon>Sokavirus</taxon>
        <taxon>Sokavirus swam1</taxon>
    </lineage>
</organism>
<dbReference type="OrthoDB" id="21665at10239"/>
<dbReference type="KEGG" id="vg:30309991"/>
<dbReference type="Pfam" id="PF08007">
    <property type="entry name" value="JmjC_2"/>
    <property type="match status" value="1"/>
</dbReference>
<dbReference type="RefSeq" id="YP_009325027.1">
    <property type="nucleotide sequence ID" value="NC_031944.1"/>
</dbReference>
<evidence type="ECO:0000256" key="2">
    <source>
        <dbReference type="ARBA" id="ARBA00022723"/>
    </source>
</evidence>
<dbReference type="PROSITE" id="PS51184">
    <property type="entry name" value="JMJC"/>
    <property type="match status" value="1"/>
</dbReference>
<name>A0A1D8KS77_9CAUD</name>
<evidence type="ECO:0000259" key="4">
    <source>
        <dbReference type="PROSITE" id="PS51184"/>
    </source>
</evidence>
<dbReference type="PANTHER" id="PTHR13096">
    <property type="entry name" value="MINA53 MYC INDUCED NUCLEAR ANTIGEN"/>
    <property type="match status" value="1"/>
</dbReference>
<dbReference type="SUPFAM" id="SSF51197">
    <property type="entry name" value="Clavaminate synthase-like"/>
    <property type="match status" value="1"/>
</dbReference>
<dbReference type="Proteomes" id="UP000204364">
    <property type="component" value="Segment"/>
</dbReference>
<sequence length="240" mass="27812">MNKLLLPFLNPDVFQCGDKPRVWRKALDNPTQYVNWDTVTHCFNNPWYYRTQILNFEGRRLLLPEKFEVWYEKGVAYKEELFQAINEGHTFIIEQYGHYNPAVDNLLDNIEAMFDCNCDAHIFGSAKAGSKSFGAHWDLPPNFICQIEGETHWNVYEERCSALIEMTDEPYLPDKAGQQLTVALDTVLSPGDVMYIPARTYHRPFPGGKRLSMSIPCMYPRDVPSDRKQYAIEFNSIIPS</sequence>
<gene>
    <name evidence="5" type="ORF">P090810_038</name>
</gene>
<dbReference type="GeneID" id="30309991"/>
<dbReference type="GO" id="GO:0046872">
    <property type="term" value="F:metal ion binding"/>
    <property type="evidence" value="ECO:0007669"/>
    <property type="project" value="UniProtKB-KW"/>
</dbReference>
<feature type="domain" description="JmjC" evidence="4">
    <location>
        <begin position="90"/>
        <end position="236"/>
    </location>
</feature>
<accession>A0A1D8KS77</accession>
<comment type="cofactor">
    <cofactor evidence="1">
        <name>Fe(2+)</name>
        <dbReference type="ChEBI" id="CHEBI:29033"/>
    </cofactor>
</comment>
<evidence type="ECO:0000256" key="1">
    <source>
        <dbReference type="ARBA" id="ARBA00001954"/>
    </source>
</evidence>
<proteinExistence type="predicted"/>